<dbReference type="PATRIC" id="fig|56107.3.peg.3647"/>
<dbReference type="KEGG" id="csg:Cylst_3331"/>
<sequence length="107" mass="12803">MEMPQRISIRYKDVPYNINEIRLKTFRLGLQIWEEQTKPRKTELYEFILCCLKQVDRQERFMFSLLFIELTDIVRNSAIERGMKEVIIKTAFSEFACALTDFENAAK</sequence>
<name>K9WZ39_9NOST</name>
<proteinExistence type="predicted"/>
<protein>
    <submittedName>
        <fullName evidence="1">Uncharacterized protein</fullName>
    </submittedName>
</protein>
<accession>K9WZ39</accession>
<organism evidence="1 2">
    <name type="scientific">Cylindrospermum stagnale PCC 7417</name>
    <dbReference type="NCBI Taxonomy" id="56107"/>
    <lineage>
        <taxon>Bacteria</taxon>
        <taxon>Bacillati</taxon>
        <taxon>Cyanobacteriota</taxon>
        <taxon>Cyanophyceae</taxon>
        <taxon>Nostocales</taxon>
        <taxon>Nostocaceae</taxon>
        <taxon>Cylindrospermum</taxon>
    </lineage>
</organism>
<evidence type="ECO:0000313" key="2">
    <source>
        <dbReference type="Proteomes" id="UP000010475"/>
    </source>
</evidence>
<dbReference type="HOGENOM" id="CLU_2207293_0_0_3"/>
<keyword evidence="2" id="KW-1185">Reference proteome</keyword>
<dbReference type="Proteomes" id="UP000010475">
    <property type="component" value="Chromosome"/>
</dbReference>
<dbReference type="eggNOG" id="ENOG5032GJI">
    <property type="taxonomic scope" value="Bacteria"/>
</dbReference>
<dbReference type="RefSeq" id="WP_015208731.1">
    <property type="nucleotide sequence ID" value="NC_019757.1"/>
</dbReference>
<reference evidence="1 2" key="1">
    <citation type="submission" date="2012-06" db="EMBL/GenBank/DDBJ databases">
        <title>Finished chromosome of genome of Cylindrospermum stagnale PCC 7417.</title>
        <authorList>
            <consortium name="US DOE Joint Genome Institute"/>
            <person name="Gugger M."/>
            <person name="Coursin T."/>
            <person name="Rippka R."/>
            <person name="Tandeau De Marsac N."/>
            <person name="Huntemann M."/>
            <person name="Wei C.-L."/>
            <person name="Han J."/>
            <person name="Detter J.C."/>
            <person name="Han C."/>
            <person name="Tapia R."/>
            <person name="Chen A."/>
            <person name="Kyrpides N."/>
            <person name="Mavromatis K."/>
            <person name="Markowitz V."/>
            <person name="Szeto E."/>
            <person name="Ivanova N."/>
            <person name="Pagani I."/>
            <person name="Pati A."/>
            <person name="Goodwin L."/>
            <person name="Nordberg H.P."/>
            <person name="Cantor M.N."/>
            <person name="Hua S.X."/>
            <person name="Woyke T."/>
            <person name="Kerfeld C.A."/>
        </authorList>
    </citation>
    <scope>NUCLEOTIDE SEQUENCE [LARGE SCALE GENOMIC DNA]</scope>
    <source>
        <strain evidence="1 2">PCC 7417</strain>
    </source>
</reference>
<evidence type="ECO:0000313" key="1">
    <source>
        <dbReference type="EMBL" id="AFZ25483.1"/>
    </source>
</evidence>
<gene>
    <name evidence="1" type="ORF">Cylst_3331</name>
</gene>
<dbReference type="AlphaFoldDB" id="K9WZ39"/>
<dbReference type="EMBL" id="CP003642">
    <property type="protein sequence ID" value="AFZ25483.1"/>
    <property type="molecule type" value="Genomic_DNA"/>
</dbReference>
<dbReference type="OrthoDB" id="489461at2"/>